<protein>
    <submittedName>
        <fullName evidence="1">Putative Valyl-tRNA synthetase modifier</fullName>
    </submittedName>
</protein>
<keyword evidence="1" id="KW-0030">Aminoacyl-tRNA synthetase</keyword>
<gene>
    <name evidence="1" type="ORF">PhAPEC2_102</name>
</gene>
<reference evidence="1 2" key="1">
    <citation type="journal article" date="2014" name="Vet. Microbiol.">
        <title>A cocktail of in vitro efficient phages is not a guarantee for in vivo therapeutic results against avian colibacillosis.</title>
        <authorList>
            <person name="Tsonos J."/>
            <person name="Oosterik L.H."/>
            <person name="Tuntufye H.N."/>
            <person name="Klumpp J."/>
            <person name="Butaye P."/>
            <person name="De Greve H."/>
            <person name="Hernalsteens J.P."/>
            <person name="Lavigne R."/>
            <person name="Goddeeris B.M."/>
        </authorList>
    </citation>
    <scope>NUCLEOTIDE SEQUENCE [LARGE SCALE GENOMIC DNA]</scope>
</reference>
<name>A0A067ZJX5_9CAUD</name>
<dbReference type="Proteomes" id="UP000027388">
    <property type="component" value="Segment"/>
</dbReference>
<accession>A0A067ZJX5</accession>
<dbReference type="RefSeq" id="YP_009056694.1">
    <property type="nucleotide sequence ID" value="NC_024794.1"/>
</dbReference>
<proteinExistence type="predicted"/>
<dbReference type="GO" id="GO:0004812">
    <property type="term" value="F:aminoacyl-tRNA ligase activity"/>
    <property type="evidence" value="ECO:0007669"/>
    <property type="project" value="UniProtKB-KW"/>
</dbReference>
<keyword evidence="1" id="KW-0436">Ligase</keyword>
<dbReference type="GeneID" id="20284258"/>
<sequence length="115" mass="12875">MTKMLALIVGLVSFNAFANTTYTDVTEYTNRTASDYCGKSQECKVDFSQKLLYAYKDGEKDGASSRFKASTLIKRYHKKWQILECSVAEPKDKAACNSMVDRLVDSYTRGLAASD</sequence>
<dbReference type="KEGG" id="vg:20284258"/>
<evidence type="ECO:0000313" key="1">
    <source>
        <dbReference type="EMBL" id="AHV82811.1"/>
    </source>
</evidence>
<dbReference type="EMBL" id="KF562341">
    <property type="protein sequence ID" value="AHV82811.1"/>
    <property type="molecule type" value="Genomic_DNA"/>
</dbReference>
<keyword evidence="2" id="KW-1185">Reference proteome</keyword>
<organism evidence="1 2">
    <name type="scientific">Escherichia phage vB_EcoM_PhAPEC2</name>
    <dbReference type="NCBI Taxonomy" id="1391224"/>
    <lineage>
        <taxon>Viruses</taxon>
        <taxon>Duplodnaviria</taxon>
        <taxon>Heunggongvirae</taxon>
        <taxon>Uroviricota</taxon>
        <taxon>Caudoviricetes</taxon>
        <taxon>Pantevenvirales</taxon>
        <taxon>Straboviridae</taxon>
        <taxon>Tevenvirinae</taxon>
        <taxon>Mosigvirus</taxon>
        <taxon>Mosigvirus phapec2</taxon>
    </lineage>
</organism>
<evidence type="ECO:0000313" key="2">
    <source>
        <dbReference type="Proteomes" id="UP000027388"/>
    </source>
</evidence>